<dbReference type="Gene3D" id="1.10.10.10">
    <property type="entry name" value="Winged helix-like DNA-binding domain superfamily/Winged helix DNA-binding domain"/>
    <property type="match status" value="1"/>
</dbReference>
<name>A0A0J1D3M3_9BURK</name>
<dbReference type="InterPro" id="IPR036388">
    <property type="entry name" value="WH-like_DNA-bd_sf"/>
</dbReference>
<evidence type="ECO:0000313" key="2">
    <source>
        <dbReference type="EMBL" id="KLU27337.1"/>
    </source>
</evidence>
<proteinExistence type="predicted"/>
<feature type="domain" description="HTH marR-type" evidence="1">
    <location>
        <begin position="13"/>
        <end position="145"/>
    </location>
</feature>
<dbReference type="AlphaFoldDB" id="A0A0J1D3M3"/>
<organism evidence="2 3">
    <name type="scientific">Caballeronia mineralivorans PML1(12)</name>
    <dbReference type="NCBI Taxonomy" id="908627"/>
    <lineage>
        <taxon>Bacteria</taxon>
        <taxon>Pseudomonadati</taxon>
        <taxon>Pseudomonadota</taxon>
        <taxon>Betaproteobacteria</taxon>
        <taxon>Burkholderiales</taxon>
        <taxon>Burkholderiaceae</taxon>
        <taxon>Caballeronia</taxon>
    </lineage>
</organism>
<evidence type="ECO:0000259" key="1">
    <source>
        <dbReference type="PROSITE" id="PS50995"/>
    </source>
</evidence>
<dbReference type="SUPFAM" id="SSF46785">
    <property type="entry name" value="Winged helix' DNA-binding domain"/>
    <property type="match status" value="1"/>
</dbReference>
<evidence type="ECO:0000313" key="3">
    <source>
        <dbReference type="Proteomes" id="UP000035963"/>
    </source>
</evidence>
<protein>
    <recommendedName>
        <fullName evidence="1">HTH marR-type domain-containing protein</fullName>
    </recommendedName>
</protein>
<dbReference type="GO" id="GO:0006950">
    <property type="term" value="P:response to stress"/>
    <property type="evidence" value="ECO:0007669"/>
    <property type="project" value="TreeGrafter"/>
</dbReference>
<dbReference type="InterPro" id="IPR039422">
    <property type="entry name" value="MarR/SlyA-like"/>
</dbReference>
<dbReference type="Pfam" id="PF13463">
    <property type="entry name" value="HTH_27"/>
    <property type="match status" value="1"/>
</dbReference>
<dbReference type="GO" id="GO:0003700">
    <property type="term" value="F:DNA-binding transcription factor activity"/>
    <property type="evidence" value="ECO:0007669"/>
    <property type="project" value="InterPro"/>
</dbReference>
<dbReference type="SMART" id="SM00347">
    <property type="entry name" value="HTH_MARR"/>
    <property type="match status" value="1"/>
</dbReference>
<dbReference type="EMBL" id="AEJF01000041">
    <property type="protein sequence ID" value="KLU27337.1"/>
    <property type="molecule type" value="Genomic_DNA"/>
</dbReference>
<gene>
    <name evidence="2" type="ORF">EOS_04870</name>
</gene>
<dbReference type="PROSITE" id="PS50995">
    <property type="entry name" value="HTH_MARR_2"/>
    <property type="match status" value="1"/>
</dbReference>
<comment type="caution">
    <text evidence="2">The sequence shown here is derived from an EMBL/GenBank/DDBJ whole genome shotgun (WGS) entry which is preliminary data.</text>
</comment>
<dbReference type="InterPro" id="IPR036390">
    <property type="entry name" value="WH_DNA-bd_sf"/>
</dbReference>
<dbReference type="PANTHER" id="PTHR33164:SF43">
    <property type="entry name" value="HTH-TYPE TRANSCRIPTIONAL REPRESSOR YETL"/>
    <property type="match status" value="1"/>
</dbReference>
<dbReference type="PANTHER" id="PTHR33164">
    <property type="entry name" value="TRANSCRIPTIONAL REGULATOR, MARR FAMILY"/>
    <property type="match status" value="1"/>
</dbReference>
<reference evidence="2 3" key="1">
    <citation type="journal article" date="2015" name="Genome Announc.">
        <title>Draft Genome Sequence of Burkholderia sp. Strain PML1(12), an Ectomycorrhizosphere-Inhabiting Bacterium with Effective Mineral-Weathering Ability.</title>
        <authorList>
            <person name="Uroz S."/>
            <person name="Oger P."/>
        </authorList>
    </citation>
    <scope>NUCLEOTIDE SEQUENCE [LARGE SCALE GENOMIC DNA]</scope>
    <source>
        <strain evidence="3">PML1(12)</strain>
    </source>
</reference>
<dbReference type="InterPro" id="IPR000835">
    <property type="entry name" value="HTH_MarR-typ"/>
</dbReference>
<dbReference type="Proteomes" id="UP000035963">
    <property type="component" value="Unassembled WGS sequence"/>
</dbReference>
<sequence length="150" mass="16287">MYYSAMKQASHLSNTAGYMLSKLGQAATEEFAERLRPLGLRPRHCGLLAAIRGMPMASQLALGQALNVVPSAIVPVIDDLEALGAINRVPDEADRRRYAIQLTPKGAALLQQAMAIALKLDDAILASLEKDERDTLRRLLDKLSARPPQG</sequence>
<accession>A0A0J1D3M3</accession>
<dbReference type="PRINTS" id="PR00598">
    <property type="entry name" value="HTHMARR"/>
</dbReference>
<dbReference type="PATRIC" id="fig|908627.4.peg.1076"/>
<keyword evidence="3" id="KW-1185">Reference proteome</keyword>